<accession>A0A1I3NMC5</accession>
<evidence type="ECO:0000256" key="1">
    <source>
        <dbReference type="SAM" id="SignalP"/>
    </source>
</evidence>
<feature type="domain" description="CHAT" evidence="2">
    <location>
        <begin position="632"/>
        <end position="953"/>
    </location>
</feature>
<dbReference type="InterPro" id="IPR011990">
    <property type="entry name" value="TPR-like_helical_dom_sf"/>
</dbReference>
<sequence length="954" mass="106776">MRYSIIFFLLVAHGLAFAQVDIPPVKMESHPDYTAYQQAKQAKNPTLALQAAANLIETYPGNALAFQLVARAFYDLNKPEDAVAFSKWDVAYNSYDGGGSFYGFMHAVFANQPLEAEQFIRNLQTLGQDAAGMQRDYQSLNGYLNSLASYTPLSVTVQQARGYLANYEEESIKRAKATFENLASSLGATYGDIASNEKSAQILTDWVAAEEAVQQGLISRTLYVDALVSIAGMSEKVNFTFGQQLEPHLEKIVFDQSNYNLASRYRAYERLARVQAALKRWDKVETSSNLITSALRSNLPSSATIAKVYYYLTMALTEQRKYQDAAVLADAYAATLPKLKSPEYIAEAYNVLLRAYAFNKDLDKARAVAQQAENFLKTPGIDQFDYVQLVKNGIATTAKIVGDEAVVATGNAYNDGVTLVGQKKYAEAAVQFEKARAEEVQLLDNMDLLAQRGYLDKFQRINGFLAGAYYETKQFEKIYDVIESNRMYTLLNDKRSVKKQLPLKELQAILGEKEAYLSFIDVSKGTTYDGTYLMCLVTKDNVIVKYNRSAGAFDDLLTNEKSQLIELEKERAKMEFRAVNLDYLTGVKTRIPNTFAKGEFKLMTQYLRKHMEAGVVDGRYVFYQKENVADLLNRFYHTFISGLDVDLFTVDKLMISPEGLIATIPFDALVDDNGHYLAERFEIGYIPNAAMLYTLRNQPNKTYEINVLGFGGATYDLYSAPKAPLNSIGDLEKLRYRVREDLGKGQPLDYAFATFQGDKPMSYLEGGRKEVVVIEEIVQKTETRLDDRMTENELKKMSAAGELGKYRAVHLSSHASVHPYVFDLSGIAMTVKSEPVHGEDGMLVVEELEKLNLPVDFVMLSACQTALGIESPGDGIKGFNQALFNAGANSTLTSLWSVSDSGTMYLSVELYNRIFNHAMETSAALADVKRNFINGKYGDQTHPYFWAPFIYTGY</sequence>
<dbReference type="EMBL" id="FOQO01000007">
    <property type="protein sequence ID" value="SFJ09936.1"/>
    <property type="molecule type" value="Genomic_DNA"/>
</dbReference>
<keyword evidence="4" id="KW-1185">Reference proteome</keyword>
<name>A0A1I3NMC5_9SPHI</name>
<gene>
    <name evidence="3" type="ORF">SAMN05444682_107239</name>
</gene>
<dbReference type="Gene3D" id="1.25.40.10">
    <property type="entry name" value="Tetratricopeptide repeat domain"/>
    <property type="match status" value="1"/>
</dbReference>
<feature type="chain" id="PRO_5011481614" evidence="1">
    <location>
        <begin position="19"/>
        <end position="954"/>
    </location>
</feature>
<reference evidence="3 4" key="1">
    <citation type="submission" date="2016-10" db="EMBL/GenBank/DDBJ databases">
        <authorList>
            <person name="de Groot N.N."/>
        </authorList>
    </citation>
    <scope>NUCLEOTIDE SEQUENCE [LARGE SCALE GENOMIC DNA]</scope>
    <source>
        <strain evidence="3 4">RK1</strain>
    </source>
</reference>
<feature type="signal peptide" evidence="1">
    <location>
        <begin position="1"/>
        <end position="18"/>
    </location>
</feature>
<keyword evidence="1" id="KW-0732">Signal</keyword>
<protein>
    <submittedName>
        <fullName evidence="3">CHAT domain-containing protein</fullName>
    </submittedName>
</protein>
<dbReference type="OrthoDB" id="9771112at2"/>
<dbReference type="Proteomes" id="UP000198670">
    <property type="component" value="Unassembled WGS sequence"/>
</dbReference>
<evidence type="ECO:0000313" key="3">
    <source>
        <dbReference type="EMBL" id="SFJ09936.1"/>
    </source>
</evidence>
<dbReference type="AlphaFoldDB" id="A0A1I3NMC5"/>
<dbReference type="Pfam" id="PF12770">
    <property type="entry name" value="CHAT"/>
    <property type="match status" value="1"/>
</dbReference>
<dbReference type="STRING" id="1477437.SAMN05444682_107239"/>
<dbReference type="SUPFAM" id="SSF48452">
    <property type="entry name" value="TPR-like"/>
    <property type="match status" value="1"/>
</dbReference>
<organism evidence="3 4">
    <name type="scientific">Parapedobacter indicus</name>
    <dbReference type="NCBI Taxonomy" id="1477437"/>
    <lineage>
        <taxon>Bacteria</taxon>
        <taxon>Pseudomonadati</taxon>
        <taxon>Bacteroidota</taxon>
        <taxon>Sphingobacteriia</taxon>
        <taxon>Sphingobacteriales</taxon>
        <taxon>Sphingobacteriaceae</taxon>
        <taxon>Parapedobacter</taxon>
    </lineage>
</organism>
<proteinExistence type="predicted"/>
<evidence type="ECO:0000259" key="2">
    <source>
        <dbReference type="Pfam" id="PF12770"/>
    </source>
</evidence>
<evidence type="ECO:0000313" key="4">
    <source>
        <dbReference type="Proteomes" id="UP000198670"/>
    </source>
</evidence>
<dbReference type="RefSeq" id="WP_090628269.1">
    <property type="nucleotide sequence ID" value="NZ_FOQO01000007.1"/>
</dbReference>
<dbReference type="InterPro" id="IPR024983">
    <property type="entry name" value="CHAT_dom"/>
</dbReference>